<protein>
    <submittedName>
        <fullName evidence="1">Uncharacterized protein</fullName>
    </submittedName>
</protein>
<evidence type="ECO:0000313" key="1">
    <source>
        <dbReference type="EMBL" id="CDG03759.1"/>
    </source>
</evidence>
<proteinExistence type="predicted"/>
<evidence type="ECO:0000313" key="2">
    <source>
        <dbReference type="Proteomes" id="UP000015361"/>
    </source>
</evidence>
<gene>
    <name evidence="1" type="ORF">O9U_11425</name>
</gene>
<sequence>MYGTILRTCETLFAKISKEKPMNYYEKALLRLRRNFNFSMGIYSGRPLLQRTLCKQMMQEVDELFIPRPYPLLRVEQDRLYLEIQEIYLTLLGQKCPA</sequence>
<name>S6F4M4_LACLL</name>
<reference evidence="1 2" key="1">
    <citation type="journal article" date="2013" name="Appl. Environ. Microbiol.">
        <title>The Carbohydrate Metabolism Signature of Lactococcus lactis Strain A12 Reveals Its Sourdough Ecosystem Origin.</title>
        <authorList>
            <person name="Passerini D."/>
            <person name="Coddeville M."/>
            <person name="Le Bourgeois P."/>
            <person name="Loubiere P."/>
            <person name="Ritzenthaler P."/>
            <person name="Fontagne-Faucher C."/>
            <person name="Daveran-Mingot M.L."/>
            <person name="Cocaign-Bousquet M."/>
        </authorList>
    </citation>
    <scope>NUCLEOTIDE SEQUENCE [LARGE SCALE GENOMIC DNA]</scope>
    <source>
        <strain evidence="1 2">A12</strain>
    </source>
</reference>
<organism evidence="1 2">
    <name type="scientific">Lactococcus lactis subsp. lactis A12</name>
    <dbReference type="NCBI Taxonomy" id="1137134"/>
    <lineage>
        <taxon>Bacteria</taxon>
        <taxon>Bacillati</taxon>
        <taxon>Bacillota</taxon>
        <taxon>Bacilli</taxon>
        <taxon>Lactobacillales</taxon>
        <taxon>Streptococcaceae</taxon>
        <taxon>Lactococcus</taxon>
    </lineage>
</organism>
<dbReference type="EMBL" id="CBLU010000005">
    <property type="protein sequence ID" value="CDG03759.1"/>
    <property type="molecule type" value="Genomic_DNA"/>
</dbReference>
<dbReference type="AlphaFoldDB" id="S6F4M4"/>
<comment type="caution">
    <text evidence="1">The sequence shown here is derived from an EMBL/GenBank/DDBJ whole genome shotgun (WGS) entry which is preliminary data.</text>
</comment>
<accession>S6F4M4</accession>
<dbReference type="Proteomes" id="UP000015361">
    <property type="component" value="Unassembled WGS sequence"/>
</dbReference>